<evidence type="ECO:0000313" key="3">
    <source>
        <dbReference type="EMBL" id="EJK62081.1"/>
    </source>
</evidence>
<feature type="region of interest" description="Disordered" evidence="2">
    <location>
        <begin position="416"/>
        <end position="490"/>
    </location>
</feature>
<dbReference type="FunFam" id="1.20.1260.60:FF:000002">
    <property type="entry name" value="Vacuolar protein sorting-associated protein IST1"/>
    <property type="match status" value="1"/>
</dbReference>
<evidence type="ECO:0008006" key="5">
    <source>
        <dbReference type="Google" id="ProtNLM"/>
    </source>
</evidence>
<protein>
    <recommendedName>
        <fullName evidence="5">IST1 homolog</fullName>
    </recommendedName>
</protein>
<dbReference type="AlphaFoldDB" id="K0SMC6"/>
<evidence type="ECO:0000313" key="4">
    <source>
        <dbReference type="Proteomes" id="UP000266841"/>
    </source>
</evidence>
<dbReference type="GO" id="GO:0015031">
    <property type="term" value="P:protein transport"/>
    <property type="evidence" value="ECO:0007669"/>
    <property type="project" value="InterPro"/>
</dbReference>
<dbReference type="eggNOG" id="KOG2027">
    <property type="taxonomic scope" value="Eukaryota"/>
</dbReference>
<feature type="compositionally biased region" description="Low complexity" evidence="2">
    <location>
        <begin position="350"/>
        <end position="365"/>
    </location>
</feature>
<feature type="compositionally biased region" description="Basic and acidic residues" evidence="2">
    <location>
        <begin position="20"/>
        <end position="35"/>
    </location>
</feature>
<dbReference type="Gene3D" id="1.20.1260.60">
    <property type="entry name" value="Vacuolar protein sorting-associated protein Ist1"/>
    <property type="match status" value="1"/>
</dbReference>
<dbReference type="PANTHER" id="PTHR12161">
    <property type="entry name" value="IST1 FAMILY MEMBER"/>
    <property type="match status" value="1"/>
</dbReference>
<feature type="region of interest" description="Disordered" evidence="2">
    <location>
        <begin position="336"/>
        <end position="393"/>
    </location>
</feature>
<proteinExistence type="inferred from homology"/>
<dbReference type="PANTHER" id="PTHR12161:SF5">
    <property type="entry name" value="IST1 HOMOLOG"/>
    <property type="match status" value="1"/>
</dbReference>
<organism evidence="3 4">
    <name type="scientific">Thalassiosira oceanica</name>
    <name type="common">Marine diatom</name>
    <dbReference type="NCBI Taxonomy" id="159749"/>
    <lineage>
        <taxon>Eukaryota</taxon>
        <taxon>Sar</taxon>
        <taxon>Stramenopiles</taxon>
        <taxon>Ochrophyta</taxon>
        <taxon>Bacillariophyta</taxon>
        <taxon>Coscinodiscophyceae</taxon>
        <taxon>Thalassiosirophycidae</taxon>
        <taxon>Thalassiosirales</taxon>
        <taxon>Thalassiosiraceae</taxon>
        <taxon>Thalassiosira</taxon>
    </lineage>
</organism>
<feature type="non-terminal residue" evidence="3">
    <location>
        <position position="1"/>
    </location>
</feature>
<comment type="similarity">
    <text evidence="1">Belongs to the IST1 family.</text>
</comment>
<feature type="compositionally biased region" description="Low complexity" evidence="2">
    <location>
        <begin position="373"/>
        <end position="384"/>
    </location>
</feature>
<evidence type="ECO:0000256" key="2">
    <source>
        <dbReference type="SAM" id="MobiDB-lite"/>
    </source>
</evidence>
<evidence type="ECO:0000256" key="1">
    <source>
        <dbReference type="ARBA" id="ARBA00005536"/>
    </source>
</evidence>
<accession>K0SMC6</accession>
<reference evidence="3 4" key="1">
    <citation type="journal article" date="2012" name="Genome Biol.">
        <title>Genome and low-iron response of an oceanic diatom adapted to chronic iron limitation.</title>
        <authorList>
            <person name="Lommer M."/>
            <person name="Specht M."/>
            <person name="Roy A.S."/>
            <person name="Kraemer L."/>
            <person name="Andreson R."/>
            <person name="Gutowska M.A."/>
            <person name="Wolf J."/>
            <person name="Bergner S.V."/>
            <person name="Schilhabel M.B."/>
            <person name="Klostermeier U.C."/>
            <person name="Beiko R.G."/>
            <person name="Rosenstiel P."/>
            <person name="Hippler M."/>
            <person name="Laroche J."/>
        </authorList>
    </citation>
    <scope>NUCLEOTIDE SEQUENCE [LARGE SCALE GENOMIC DNA]</scope>
    <source>
        <strain evidence="3 4">CCMP1005</strain>
    </source>
</reference>
<feature type="compositionally biased region" description="Polar residues" evidence="2">
    <location>
        <begin position="457"/>
        <end position="475"/>
    </location>
</feature>
<sequence length="490" mass="53098">VEICQLRFLARQISRRWSEERKGLVVTRPEKKAGADRGGPTRPEDARGEPGDPAPSEAPTGTSVADLDAHGLSGEKRARGDISTLLREDSSLVGVNRRQSRSDTTRGLPLQVHDSTQLFGREPRALTTTKLIMPLFGGYKASKLKPQLKMAVTRLQIAANKKSALMKQQIRDIARLLAEDPPKEEKARIKAEGLIRDDYMVEAYEILQLNCELLSERIQLITHMKECPPDLVESISTVIWASSIVDIPELIEIRKQFRYKFGKTFEEEAIMNVGGIINERVAEKLSVQPPSAYLVQTYLEKIADEHEVDWKPERPLKADEIAEPMSAPSGYSVPVGGGSGLNPSTYVQDGGASAPPASPPIGNIPEAPRNGGSTASTVSTMSSTKQPSAYVPVLPTPTVNANVMPSKMDDIEEEVDIFVPGNPKTVAGSDDLEIDIGGNSNNGEGGESESASRDRTQSAGENPQSSSNAGGSSIDDSYDDLAARFAQLQR</sequence>
<dbReference type="OMA" id="RICEQYE"/>
<comment type="caution">
    <text evidence="3">The sequence shown here is derived from an EMBL/GenBank/DDBJ whole genome shotgun (WGS) entry which is preliminary data.</text>
</comment>
<name>K0SMC6_THAOC</name>
<dbReference type="EMBL" id="AGNL01019136">
    <property type="protein sequence ID" value="EJK62081.1"/>
    <property type="molecule type" value="Genomic_DNA"/>
</dbReference>
<keyword evidence="4" id="KW-1185">Reference proteome</keyword>
<dbReference type="Pfam" id="PF03398">
    <property type="entry name" value="Ist1"/>
    <property type="match status" value="1"/>
</dbReference>
<dbReference type="InterPro" id="IPR005061">
    <property type="entry name" value="Ist1"/>
</dbReference>
<gene>
    <name evidence="3" type="ORF">THAOC_17322</name>
</gene>
<feature type="region of interest" description="Disordered" evidence="2">
    <location>
        <begin position="20"/>
        <end position="83"/>
    </location>
</feature>
<dbReference type="InterPro" id="IPR042277">
    <property type="entry name" value="IST1-like"/>
</dbReference>
<feature type="compositionally biased region" description="Basic and acidic residues" evidence="2">
    <location>
        <begin position="67"/>
        <end position="83"/>
    </location>
</feature>
<dbReference type="Proteomes" id="UP000266841">
    <property type="component" value="Unassembled WGS sequence"/>
</dbReference>
<dbReference type="OrthoDB" id="29853at2759"/>